<keyword evidence="1" id="KW-0238">DNA-binding</keyword>
<dbReference type="RefSeq" id="WP_175631670.1">
    <property type="nucleotide sequence ID" value="NZ_CABHYG010000001.1"/>
</dbReference>
<sequence>MLKRSNEEDTYIWAFEVKSPHRVCNLKGLMLPESQRLFADNVPVNNPWLRLMSEKSN</sequence>
<reference evidence="1 2" key="1">
    <citation type="journal article" date="2024" name="Infect. Genet. Evol.">
        <title>Characteristics and comparative genome analysis of Yersinia enterocolitica and related species associated with human infections in Switzerland 2019-2023.</title>
        <authorList>
            <person name="Stevens M.J.A."/>
            <person name="Horlbog J.A."/>
            <person name="Diethelm A."/>
            <person name="Stephan R."/>
            <person name="Nuesch-Inderbinen M."/>
        </authorList>
    </citation>
    <scope>NUCLEOTIDE SEQUENCE [LARGE SCALE GENOMIC DNA]</scope>
    <source>
        <strain evidence="1 2">N20-0302</strain>
    </source>
</reference>
<evidence type="ECO:0000313" key="2">
    <source>
        <dbReference type="Proteomes" id="UP001629523"/>
    </source>
</evidence>
<accession>A0ABW9EZN9</accession>
<gene>
    <name evidence="1" type="ORF">WFP14_13235</name>
</gene>
<dbReference type="EMBL" id="JBBEST010000005">
    <property type="protein sequence ID" value="MFM1347511.1"/>
    <property type="molecule type" value="Genomic_DNA"/>
</dbReference>
<dbReference type="GO" id="GO:0003677">
    <property type="term" value="F:DNA binding"/>
    <property type="evidence" value="ECO:0007669"/>
    <property type="project" value="UniProtKB-KW"/>
</dbReference>
<dbReference type="Proteomes" id="UP001629523">
    <property type="component" value="Unassembled WGS sequence"/>
</dbReference>
<organism evidence="1 2">
    <name type="scientific">Yersinia proxima</name>
    <dbReference type="NCBI Taxonomy" id="2890316"/>
    <lineage>
        <taxon>Bacteria</taxon>
        <taxon>Pseudomonadati</taxon>
        <taxon>Pseudomonadota</taxon>
        <taxon>Gammaproteobacteria</taxon>
        <taxon>Enterobacterales</taxon>
        <taxon>Yersiniaceae</taxon>
        <taxon>Yersinia</taxon>
    </lineage>
</organism>
<comment type="caution">
    <text evidence="1">The sequence shown here is derived from an EMBL/GenBank/DDBJ whole genome shotgun (WGS) entry which is preliminary data.</text>
</comment>
<proteinExistence type="predicted"/>
<evidence type="ECO:0000313" key="1">
    <source>
        <dbReference type="EMBL" id="MFM1347511.1"/>
    </source>
</evidence>
<keyword evidence="2" id="KW-1185">Reference proteome</keyword>
<name>A0ABW9EZN9_9GAMM</name>
<dbReference type="GeneID" id="93968999"/>
<protein>
    <submittedName>
        <fullName evidence="1">DNA-binding domain-containing protein</fullName>
    </submittedName>
</protein>